<evidence type="ECO:0000313" key="1">
    <source>
        <dbReference type="EMBL" id="MBB5747035.1"/>
    </source>
</evidence>
<reference evidence="1 2" key="1">
    <citation type="submission" date="2020-08" db="EMBL/GenBank/DDBJ databases">
        <title>Genomic Encyclopedia of Type Strains, Phase IV (KMG-IV): sequencing the most valuable type-strain genomes for metagenomic binning, comparative biology and taxonomic classification.</title>
        <authorList>
            <person name="Goeker M."/>
        </authorList>
    </citation>
    <scope>NUCLEOTIDE SEQUENCE [LARGE SCALE GENOMIC DNA]</scope>
    <source>
        <strain evidence="1 2">DSM 4737</strain>
    </source>
</reference>
<dbReference type="AlphaFoldDB" id="A0A7W9CJW3"/>
<dbReference type="RefSeq" id="WP_183213988.1">
    <property type="nucleotide sequence ID" value="NZ_JACHOR010000004.1"/>
</dbReference>
<organism evidence="1 2">
    <name type="scientific">Brevundimonas variabilis</name>
    <dbReference type="NCBI Taxonomy" id="74312"/>
    <lineage>
        <taxon>Bacteria</taxon>
        <taxon>Pseudomonadati</taxon>
        <taxon>Pseudomonadota</taxon>
        <taxon>Alphaproteobacteria</taxon>
        <taxon>Caulobacterales</taxon>
        <taxon>Caulobacteraceae</taxon>
        <taxon>Brevundimonas</taxon>
    </lineage>
</organism>
<evidence type="ECO:0000313" key="2">
    <source>
        <dbReference type="Proteomes" id="UP000545037"/>
    </source>
</evidence>
<keyword evidence="2" id="KW-1185">Reference proteome</keyword>
<accession>A0A7W9CJW3</accession>
<comment type="caution">
    <text evidence="1">The sequence shown here is derived from an EMBL/GenBank/DDBJ whole genome shotgun (WGS) entry which is preliminary data.</text>
</comment>
<name>A0A7W9CJW3_9CAUL</name>
<dbReference type="EMBL" id="JACHOR010000004">
    <property type="protein sequence ID" value="MBB5747035.1"/>
    <property type="molecule type" value="Genomic_DNA"/>
</dbReference>
<sequence length="90" mass="10066">MNRRVARLKGFRFVRLTPTWRSANSSAAVSERWAVALHGQPSQTAANLRRGAAIQYADVTDLMLMLDLRLGGGVMDRVNEGRALFRPRPD</sequence>
<protein>
    <submittedName>
        <fullName evidence="1">Uncharacterized protein</fullName>
    </submittedName>
</protein>
<proteinExistence type="predicted"/>
<gene>
    <name evidence="1" type="ORF">GGR13_002642</name>
</gene>
<dbReference type="Proteomes" id="UP000545037">
    <property type="component" value="Unassembled WGS sequence"/>
</dbReference>